<evidence type="ECO:0000256" key="6">
    <source>
        <dbReference type="SAM" id="Phobius"/>
    </source>
</evidence>
<feature type="transmembrane region" description="Helical" evidence="6">
    <location>
        <begin position="40"/>
        <end position="59"/>
    </location>
</feature>
<comment type="similarity">
    <text evidence="2">Belongs to the EamA transporter family.</text>
</comment>
<evidence type="ECO:0000313" key="8">
    <source>
        <dbReference type="EMBL" id="NBG64708.1"/>
    </source>
</evidence>
<evidence type="ECO:0000256" key="2">
    <source>
        <dbReference type="ARBA" id="ARBA00007362"/>
    </source>
</evidence>
<evidence type="ECO:0000256" key="3">
    <source>
        <dbReference type="ARBA" id="ARBA00022692"/>
    </source>
</evidence>
<dbReference type="EMBL" id="WWNE01000003">
    <property type="protein sequence ID" value="NBG64708.1"/>
    <property type="molecule type" value="Genomic_DNA"/>
</dbReference>
<protein>
    <submittedName>
        <fullName evidence="8">EamA family transporter</fullName>
    </submittedName>
</protein>
<feature type="transmembrane region" description="Helical" evidence="6">
    <location>
        <begin position="249"/>
        <end position="268"/>
    </location>
</feature>
<name>A0A6N9NDP1_9FLAO</name>
<dbReference type="InterPro" id="IPR037185">
    <property type="entry name" value="EmrE-like"/>
</dbReference>
<evidence type="ECO:0000259" key="7">
    <source>
        <dbReference type="Pfam" id="PF00892"/>
    </source>
</evidence>
<dbReference type="GO" id="GO:0016020">
    <property type="term" value="C:membrane"/>
    <property type="evidence" value="ECO:0007669"/>
    <property type="project" value="UniProtKB-SubCell"/>
</dbReference>
<dbReference type="InterPro" id="IPR050638">
    <property type="entry name" value="AA-Vitamin_Transporters"/>
</dbReference>
<accession>A0A6N9NDP1</accession>
<feature type="transmembrane region" description="Helical" evidence="6">
    <location>
        <begin position="154"/>
        <end position="174"/>
    </location>
</feature>
<keyword evidence="3 6" id="KW-0812">Transmembrane</keyword>
<dbReference type="PANTHER" id="PTHR32322:SF2">
    <property type="entry name" value="EAMA DOMAIN-CONTAINING PROTEIN"/>
    <property type="match status" value="1"/>
</dbReference>
<dbReference type="Pfam" id="PF00892">
    <property type="entry name" value="EamA"/>
    <property type="match status" value="2"/>
</dbReference>
<evidence type="ECO:0000256" key="1">
    <source>
        <dbReference type="ARBA" id="ARBA00004141"/>
    </source>
</evidence>
<comment type="caution">
    <text evidence="8">The sequence shown here is derived from an EMBL/GenBank/DDBJ whole genome shotgun (WGS) entry which is preliminary data.</text>
</comment>
<dbReference type="PANTHER" id="PTHR32322">
    <property type="entry name" value="INNER MEMBRANE TRANSPORTER"/>
    <property type="match status" value="1"/>
</dbReference>
<dbReference type="InterPro" id="IPR000620">
    <property type="entry name" value="EamA_dom"/>
</dbReference>
<feature type="transmembrane region" description="Helical" evidence="6">
    <location>
        <begin position="274"/>
        <end position="291"/>
    </location>
</feature>
<comment type="subcellular location">
    <subcellularLocation>
        <location evidence="1">Membrane</location>
        <topology evidence="1">Multi-pass membrane protein</topology>
    </subcellularLocation>
</comment>
<dbReference type="AlphaFoldDB" id="A0A6N9NDP1"/>
<dbReference type="Proteomes" id="UP000470771">
    <property type="component" value="Unassembled WGS sequence"/>
</dbReference>
<feature type="domain" description="EamA" evidence="7">
    <location>
        <begin position="156"/>
        <end position="292"/>
    </location>
</feature>
<keyword evidence="4 6" id="KW-1133">Transmembrane helix</keyword>
<reference evidence="8 9" key="1">
    <citation type="submission" date="2019-12" db="EMBL/GenBank/DDBJ databases">
        <authorList>
            <person name="Zhao J."/>
        </authorList>
    </citation>
    <scope>NUCLEOTIDE SEQUENCE [LARGE SCALE GENOMIC DNA]</scope>
    <source>
        <strain evidence="8 9">S-15</strain>
    </source>
</reference>
<feature type="domain" description="EamA" evidence="7">
    <location>
        <begin position="14"/>
        <end position="142"/>
    </location>
</feature>
<keyword evidence="5 6" id="KW-0472">Membrane</keyword>
<organism evidence="8 9">
    <name type="scientific">Acidiluteibacter ferrifornacis</name>
    <dbReference type="NCBI Taxonomy" id="2692424"/>
    <lineage>
        <taxon>Bacteria</taxon>
        <taxon>Pseudomonadati</taxon>
        <taxon>Bacteroidota</taxon>
        <taxon>Flavobacteriia</taxon>
        <taxon>Flavobacteriales</taxon>
        <taxon>Cryomorphaceae</taxon>
        <taxon>Acidiluteibacter</taxon>
    </lineage>
</organism>
<gene>
    <name evidence="8" type="ORF">GQN54_01175</name>
</gene>
<sequence>MKILNLDKPIIQWLLLLLLAFVWGSSFILMKRGLETFSNFQVASLRIAIAYFFLLPIAIKNLRKIKGKYWGYLLIAGLLGNGLPAFLFTTAQTQISSSLTGMLNSLVPLFTVLVGLIGFGLKLRIKRFAGVLLGLVGAIGLLSVQGLNFGDSNLAYALLVVLATICYATNINFIKTYLGPINSIDITAFGFFFLGPPVILYLFMSDFYHIMQSDPEATTNLFYIALLSVFGTALAVILFNILIKKVSAVYASSVTYIIPIFALMWGFIDGEVIKGMHILWISVILSGIYIVNRENLKLNRKAKKELKPQNLNK</sequence>
<feature type="transmembrane region" description="Helical" evidence="6">
    <location>
        <begin position="128"/>
        <end position="148"/>
    </location>
</feature>
<evidence type="ECO:0000256" key="4">
    <source>
        <dbReference type="ARBA" id="ARBA00022989"/>
    </source>
</evidence>
<dbReference type="SUPFAM" id="SSF103481">
    <property type="entry name" value="Multidrug resistance efflux transporter EmrE"/>
    <property type="match status" value="2"/>
</dbReference>
<proteinExistence type="inferred from homology"/>
<feature type="transmembrane region" description="Helical" evidence="6">
    <location>
        <begin position="71"/>
        <end position="89"/>
    </location>
</feature>
<keyword evidence="9" id="KW-1185">Reference proteome</keyword>
<feature type="transmembrane region" description="Helical" evidence="6">
    <location>
        <begin position="221"/>
        <end position="242"/>
    </location>
</feature>
<evidence type="ECO:0000313" key="9">
    <source>
        <dbReference type="Proteomes" id="UP000470771"/>
    </source>
</evidence>
<dbReference type="RefSeq" id="WP_160631129.1">
    <property type="nucleotide sequence ID" value="NZ_WWNE01000003.1"/>
</dbReference>
<evidence type="ECO:0000256" key="5">
    <source>
        <dbReference type="ARBA" id="ARBA00023136"/>
    </source>
</evidence>
<feature type="transmembrane region" description="Helical" evidence="6">
    <location>
        <begin position="186"/>
        <end position="209"/>
    </location>
</feature>
<feature type="transmembrane region" description="Helical" evidence="6">
    <location>
        <begin position="101"/>
        <end position="121"/>
    </location>
</feature>